<dbReference type="CDD" id="cd00130">
    <property type="entry name" value="PAS"/>
    <property type="match status" value="1"/>
</dbReference>
<dbReference type="SUPFAM" id="SSF55785">
    <property type="entry name" value="PYP-like sensor domain (PAS domain)"/>
    <property type="match status" value="1"/>
</dbReference>
<dbReference type="GO" id="GO:0000155">
    <property type="term" value="F:phosphorelay sensor kinase activity"/>
    <property type="evidence" value="ECO:0007669"/>
    <property type="project" value="InterPro"/>
</dbReference>
<dbReference type="SMART" id="SM00387">
    <property type="entry name" value="HATPase_c"/>
    <property type="match status" value="1"/>
</dbReference>
<dbReference type="InterPro" id="IPR035965">
    <property type="entry name" value="PAS-like_dom_sf"/>
</dbReference>
<dbReference type="Pfam" id="PF02518">
    <property type="entry name" value="HATPase_c"/>
    <property type="match status" value="1"/>
</dbReference>
<dbReference type="KEGG" id="thu:AC731_001235"/>
<dbReference type="InterPro" id="IPR036890">
    <property type="entry name" value="HATPase_C_sf"/>
</dbReference>
<dbReference type="InterPro" id="IPR036097">
    <property type="entry name" value="HisK_dim/P_sf"/>
</dbReference>
<comment type="catalytic activity">
    <reaction evidence="1">
        <text>ATP + protein L-histidine = ADP + protein N-phospho-L-histidine.</text>
        <dbReference type="EC" id="2.7.13.3"/>
    </reaction>
</comment>
<dbReference type="Pfam" id="PF00512">
    <property type="entry name" value="HisKA"/>
    <property type="match status" value="1"/>
</dbReference>
<gene>
    <name evidence="9" type="ORF">AC731_001235</name>
</gene>
<dbReference type="Proteomes" id="UP000036902">
    <property type="component" value="Chromosome"/>
</dbReference>
<reference evidence="10" key="1">
    <citation type="submission" date="2016-03" db="EMBL/GenBank/DDBJ databases">
        <authorList>
            <person name="Ma C."/>
            <person name="Zhou S."/>
            <person name="Yang G."/>
        </authorList>
    </citation>
    <scope>NUCLEOTIDE SEQUENCE [LARGE SCALE GENOMIC DNA]</scope>
    <source>
        <strain evidence="10">SgZ-1</strain>
    </source>
</reference>
<dbReference type="EMBL" id="CP014646">
    <property type="protein sequence ID" value="AMO35691.1"/>
    <property type="molecule type" value="Genomic_DNA"/>
</dbReference>
<evidence type="ECO:0000313" key="9">
    <source>
        <dbReference type="EMBL" id="AMO35691.1"/>
    </source>
</evidence>
<evidence type="ECO:0000256" key="5">
    <source>
        <dbReference type="ARBA" id="ARBA00022777"/>
    </source>
</evidence>
<dbReference type="SMART" id="SM00388">
    <property type="entry name" value="HisKA"/>
    <property type="match status" value="1"/>
</dbReference>
<evidence type="ECO:0000256" key="3">
    <source>
        <dbReference type="ARBA" id="ARBA00022553"/>
    </source>
</evidence>
<dbReference type="PANTHER" id="PTHR43711:SF28">
    <property type="entry name" value="SENSOR HISTIDINE KINASE YXDK"/>
    <property type="match status" value="1"/>
</dbReference>
<dbReference type="InterPro" id="IPR004358">
    <property type="entry name" value="Sig_transdc_His_kin-like_C"/>
</dbReference>
<dbReference type="SUPFAM" id="SSF55874">
    <property type="entry name" value="ATPase domain of HSP90 chaperone/DNA topoisomerase II/histidine kinase"/>
    <property type="match status" value="1"/>
</dbReference>
<dbReference type="PROSITE" id="PS50109">
    <property type="entry name" value="HIS_KIN"/>
    <property type="match status" value="1"/>
</dbReference>
<dbReference type="InterPro" id="IPR003661">
    <property type="entry name" value="HisK_dim/P_dom"/>
</dbReference>
<keyword evidence="10" id="KW-1185">Reference proteome</keyword>
<sequence>MQGVNTDLSQSPAGSPAAPLDAAQLAEAFALFSRASEELSTAYNALQAQVGQLTERLTVLMGALPAAVVVVDRAGDVVQVNRAAEALFGGALVGRAWQAAWARLQPTETPGELTLVPEAVAGGEEPRRLSVSESALESGDERIVLLHDITDTHRMRLASERNERLAAMGEMVAGLAHQLRTPLAAALLYTGNLRQPELDPAQRASVADRALERLRYLERLIRDMLLFARGDSLGRQRFGVCDLAAELVHTLEPLAKARQIVFEAHCGCRDTELVGDRKALGGALTNLLENAIQASEAGGRVRFDVALLPATASGLGVAAVRFEVSDEGRGIAPELQERLFEPFFTTRAEGTGLGLAIARGVARAHGGDILLRSAPGQGSTFTLGLPLSLNAPAGSPSTEPTSPPLS</sequence>
<keyword evidence="6" id="KW-0902">Two-component regulatory system</keyword>
<protein>
    <recommendedName>
        <fullName evidence="2">histidine kinase</fullName>
        <ecNumber evidence="2">2.7.13.3</ecNumber>
    </recommendedName>
</protein>
<dbReference type="InterPro" id="IPR005467">
    <property type="entry name" value="His_kinase_dom"/>
</dbReference>
<accession>A0A140ID66</accession>
<dbReference type="EC" id="2.7.13.3" evidence="2"/>
<evidence type="ECO:0000256" key="4">
    <source>
        <dbReference type="ARBA" id="ARBA00022679"/>
    </source>
</evidence>
<dbReference type="SUPFAM" id="SSF47384">
    <property type="entry name" value="Homodimeric domain of signal transducing histidine kinase"/>
    <property type="match status" value="1"/>
</dbReference>
<dbReference type="InterPro" id="IPR003594">
    <property type="entry name" value="HATPase_dom"/>
</dbReference>
<dbReference type="STRING" id="1134435.AC731_001235"/>
<feature type="domain" description="Histidine kinase" evidence="7">
    <location>
        <begin position="174"/>
        <end position="389"/>
    </location>
</feature>
<dbReference type="Gene3D" id="1.10.287.130">
    <property type="match status" value="1"/>
</dbReference>
<evidence type="ECO:0000256" key="2">
    <source>
        <dbReference type="ARBA" id="ARBA00012438"/>
    </source>
</evidence>
<dbReference type="Gene3D" id="3.30.565.10">
    <property type="entry name" value="Histidine kinase-like ATPase, C-terminal domain"/>
    <property type="match status" value="1"/>
</dbReference>
<dbReference type="RefSeq" id="WP_048708757.1">
    <property type="nucleotide sequence ID" value="NZ_CP014646.1"/>
</dbReference>
<keyword evidence="3" id="KW-0597">Phosphoprotein</keyword>
<name>A0A140ID66_9RHOO</name>
<feature type="domain" description="PAS" evidence="8">
    <location>
        <begin position="53"/>
        <end position="89"/>
    </location>
</feature>
<dbReference type="PANTHER" id="PTHR43711">
    <property type="entry name" value="TWO-COMPONENT HISTIDINE KINASE"/>
    <property type="match status" value="1"/>
</dbReference>
<evidence type="ECO:0000259" key="7">
    <source>
        <dbReference type="PROSITE" id="PS50109"/>
    </source>
</evidence>
<dbReference type="Gene3D" id="3.30.450.20">
    <property type="entry name" value="PAS domain"/>
    <property type="match status" value="1"/>
</dbReference>
<dbReference type="PRINTS" id="PR00344">
    <property type="entry name" value="BCTRLSENSOR"/>
</dbReference>
<dbReference type="InterPro" id="IPR050736">
    <property type="entry name" value="Sensor_HK_Regulatory"/>
</dbReference>
<dbReference type="Pfam" id="PF13188">
    <property type="entry name" value="PAS_8"/>
    <property type="match status" value="1"/>
</dbReference>
<organism evidence="9 10">
    <name type="scientific">Thauera humireducens</name>
    <dbReference type="NCBI Taxonomy" id="1134435"/>
    <lineage>
        <taxon>Bacteria</taxon>
        <taxon>Pseudomonadati</taxon>
        <taxon>Pseudomonadota</taxon>
        <taxon>Betaproteobacteria</taxon>
        <taxon>Rhodocyclales</taxon>
        <taxon>Zoogloeaceae</taxon>
        <taxon>Thauera</taxon>
    </lineage>
</organism>
<dbReference type="PROSITE" id="PS50112">
    <property type="entry name" value="PAS"/>
    <property type="match status" value="1"/>
</dbReference>
<dbReference type="CDD" id="cd00082">
    <property type="entry name" value="HisKA"/>
    <property type="match status" value="1"/>
</dbReference>
<evidence type="ECO:0000256" key="6">
    <source>
        <dbReference type="ARBA" id="ARBA00023012"/>
    </source>
</evidence>
<evidence type="ECO:0000256" key="1">
    <source>
        <dbReference type="ARBA" id="ARBA00000085"/>
    </source>
</evidence>
<keyword evidence="5 9" id="KW-0418">Kinase</keyword>
<evidence type="ECO:0000259" key="8">
    <source>
        <dbReference type="PROSITE" id="PS50112"/>
    </source>
</evidence>
<dbReference type="InterPro" id="IPR000014">
    <property type="entry name" value="PAS"/>
</dbReference>
<proteinExistence type="predicted"/>
<keyword evidence="4" id="KW-0808">Transferase</keyword>
<evidence type="ECO:0000313" key="10">
    <source>
        <dbReference type="Proteomes" id="UP000036902"/>
    </source>
</evidence>
<dbReference type="AlphaFoldDB" id="A0A140ID66"/>